<dbReference type="RefSeq" id="WP_205348376.1">
    <property type="nucleotide sequence ID" value="NZ_JAFEUP010000003.1"/>
</dbReference>
<protein>
    <submittedName>
        <fullName evidence="8">Sulfotransferase family 2 domain-containing protein</fullName>
    </submittedName>
</protein>
<reference evidence="8 9" key="1">
    <citation type="submission" date="2021-02" db="EMBL/GenBank/DDBJ databases">
        <authorList>
            <person name="Lee D.-H."/>
        </authorList>
    </citation>
    <scope>NUCLEOTIDE SEQUENCE [LARGE SCALE GENOMIC DNA]</scope>
    <source>
        <strain evidence="8 9">UL073</strain>
    </source>
</reference>
<evidence type="ECO:0000256" key="3">
    <source>
        <dbReference type="ARBA" id="ARBA00022692"/>
    </source>
</evidence>
<evidence type="ECO:0000256" key="4">
    <source>
        <dbReference type="ARBA" id="ARBA00022989"/>
    </source>
</evidence>
<evidence type="ECO:0000256" key="6">
    <source>
        <dbReference type="ARBA" id="ARBA00023136"/>
    </source>
</evidence>
<organism evidence="8 9">
    <name type="scientific">Zestomonas insulae</name>
    <dbReference type="NCBI Taxonomy" id="2809017"/>
    <lineage>
        <taxon>Bacteria</taxon>
        <taxon>Pseudomonadati</taxon>
        <taxon>Pseudomonadota</taxon>
        <taxon>Gammaproteobacteria</taxon>
        <taxon>Pseudomonadales</taxon>
        <taxon>Pseudomonadaceae</taxon>
        <taxon>Zestomonas</taxon>
    </lineage>
</organism>
<evidence type="ECO:0000256" key="5">
    <source>
        <dbReference type="ARBA" id="ARBA00023034"/>
    </source>
</evidence>
<dbReference type="PANTHER" id="PTHR12137">
    <property type="entry name" value="CARBOHYDRATE SULFOTRANSFERASE"/>
    <property type="match status" value="1"/>
</dbReference>
<comment type="subcellular location">
    <subcellularLocation>
        <location evidence="1">Golgi apparatus membrane</location>
        <topology evidence="1">Single-pass type II membrane protein</topology>
    </subcellularLocation>
</comment>
<evidence type="ECO:0000256" key="2">
    <source>
        <dbReference type="ARBA" id="ARBA00022679"/>
    </source>
</evidence>
<keyword evidence="5" id="KW-0333">Golgi apparatus</keyword>
<keyword evidence="7" id="KW-0325">Glycoprotein</keyword>
<dbReference type="PANTHER" id="PTHR12137:SF54">
    <property type="entry name" value="CARBOHYDRATE SULFOTRANSFERASE"/>
    <property type="match status" value="1"/>
</dbReference>
<accession>A0ABS2IET9</accession>
<keyword evidence="6" id="KW-0472">Membrane</keyword>
<name>A0ABS2IET9_9GAMM</name>
<evidence type="ECO:0000256" key="1">
    <source>
        <dbReference type="ARBA" id="ARBA00004323"/>
    </source>
</evidence>
<evidence type="ECO:0000256" key="7">
    <source>
        <dbReference type="ARBA" id="ARBA00023180"/>
    </source>
</evidence>
<gene>
    <name evidence="8" type="ORF">JQX08_10735</name>
</gene>
<evidence type="ECO:0000313" key="8">
    <source>
        <dbReference type="EMBL" id="MBM7061183.1"/>
    </source>
</evidence>
<keyword evidence="9" id="KW-1185">Reference proteome</keyword>
<dbReference type="InterPro" id="IPR005331">
    <property type="entry name" value="Sulfotransferase"/>
</dbReference>
<sequence length="224" mass="26271">MAWAWFEDARKRYKISRELPQVWSFPTQRFAYIQIPKVASRSIRQELSSNLALRQADESFKAFEDRCSSHIPLPLSRRQSAELTVFAFVRHPLGRLHSAYLDKIVGHERSGKRNILRCHGIEFGISFGEFVERVCQLPDDKLDRHLRSQSWFLRDKSGLVPEFIGRLERFEQDWTVLRKRVPCLGEVSERSQAGSVDYQEVYGEAAYRLACERFSEDFELFGYT</sequence>
<dbReference type="Proteomes" id="UP000717995">
    <property type="component" value="Unassembled WGS sequence"/>
</dbReference>
<evidence type="ECO:0000313" key="9">
    <source>
        <dbReference type="Proteomes" id="UP000717995"/>
    </source>
</evidence>
<keyword evidence="2" id="KW-0808">Transferase</keyword>
<dbReference type="InterPro" id="IPR018011">
    <property type="entry name" value="Carb_sulfotrans_8-10"/>
</dbReference>
<keyword evidence="4" id="KW-1133">Transmembrane helix</keyword>
<proteinExistence type="predicted"/>
<dbReference type="Pfam" id="PF03567">
    <property type="entry name" value="Sulfotransfer_2"/>
    <property type="match status" value="1"/>
</dbReference>
<comment type="caution">
    <text evidence="8">The sequence shown here is derived from an EMBL/GenBank/DDBJ whole genome shotgun (WGS) entry which is preliminary data.</text>
</comment>
<keyword evidence="3" id="KW-0812">Transmembrane</keyword>
<dbReference type="EMBL" id="JAFEUP010000003">
    <property type="protein sequence ID" value="MBM7061183.1"/>
    <property type="molecule type" value="Genomic_DNA"/>
</dbReference>